<keyword evidence="3" id="KW-1185">Reference proteome</keyword>
<reference evidence="2 3" key="1">
    <citation type="submission" date="2023-09" db="EMBL/GenBank/DDBJ databases">
        <authorList>
            <person name="Qi X."/>
        </authorList>
    </citation>
    <scope>NUCLEOTIDE SEQUENCE [LARGE SCALE GENOMIC DNA]</scope>
    <source>
        <strain evidence="2 3">S1-1</strain>
    </source>
</reference>
<dbReference type="RefSeq" id="WP_348396525.1">
    <property type="nucleotide sequence ID" value="NZ_CP136600.1"/>
</dbReference>
<proteinExistence type="predicted"/>
<feature type="transmembrane region" description="Helical" evidence="1">
    <location>
        <begin position="60"/>
        <end position="83"/>
    </location>
</feature>
<evidence type="ECO:0000313" key="2">
    <source>
        <dbReference type="EMBL" id="WOH37747.1"/>
    </source>
</evidence>
<organism evidence="2 3">
    <name type="scientific">Thalassotalea fonticola</name>
    <dbReference type="NCBI Taxonomy" id="3065649"/>
    <lineage>
        <taxon>Bacteria</taxon>
        <taxon>Pseudomonadati</taxon>
        <taxon>Pseudomonadota</taxon>
        <taxon>Gammaproteobacteria</taxon>
        <taxon>Alteromonadales</taxon>
        <taxon>Colwelliaceae</taxon>
        <taxon>Thalassotalea</taxon>
    </lineage>
</organism>
<accession>A0ABZ0GQS8</accession>
<name>A0ABZ0GQS8_9GAMM</name>
<dbReference type="Pfam" id="PF09933">
    <property type="entry name" value="DUF2165"/>
    <property type="match status" value="1"/>
</dbReference>
<keyword evidence="1" id="KW-1133">Transmembrane helix</keyword>
<keyword evidence="1" id="KW-0812">Transmembrane</keyword>
<keyword evidence="1" id="KW-0472">Membrane</keyword>
<evidence type="ECO:0000313" key="3">
    <source>
        <dbReference type="Proteomes" id="UP001301442"/>
    </source>
</evidence>
<sequence>MAIRYLKITLILLVALQALIYAIQNVVNIDATYQSIAYVISNQDHQAYPFSVGPDVTNPIFIWITLAIVLTCEFSAGIISTLGAYHMWQNRQATSHEFNSAKHYAIIGCLVSMVTWFGLFMVVAAAYFQMWQTAIGDSSYKGAFMIFTASALILVVVSQTDD</sequence>
<dbReference type="EMBL" id="CP136600">
    <property type="protein sequence ID" value="WOH37747.1"/>
    <property type="molecule type" value="Genomic_DNA"/>
</dbReference>
<gene>
    <name evidence="2" type="ORF">RI844_00455</name>
</gene>
<protein>
    <submittedName>
        <fullName evidence="2">DUF2165 family protein</fullName>
    </submittedName>
</protein>
<dbReference type="Proteomes" id="UP001301442">
    <property type="component" value="Chromosome"/>
</dbReference>
<feature type="transmembrane region" description="Helical" evidence="1">
    <location>
        <begin position="104"/>
        <end position="128"/>
    </location>
</feature>
<dbReference type="InterPro" id="IPR018681">
    <property type="entry name" value="DUF2165_transmembrane"/>
</dbReference>
<feature type="transmembrane region" description="Helical" evidence="1">
    <location>
        <begin position="140"/>
        <end position="157"/>
    </location>
</feature>
<evidence type="ECO:0000256" key="1">
    <source>
        <dbReference type="SAM" id="Phobius"/>
    </source>
</evidence>